<sequence>MWRRVSFQEGPQSGTDHEKATSTGTAAAEEFRFIISKKTESSDQEDAKSTNSSVDEFLNPLGILLPKKKRRMTEQKFVKKNHHYISSYRDGLKLKIERRVEEREHQRKERRWEG</sequence>
<gene>
    <name evidence="2" type="ORF">DCAF_LOCUS13442</name>
</gene>
<accession>A0AAV1RRA5</accession>
<dbReference type="Proteomes" id="UP001314170">
    <property type="component" value="Unassembled WGS sequence"/>
</dbReference>
<organism evidence="2 3">
    <name type="scientific">Dovyalis caffra</name>
    <dbReference type="NCBI Taxonomy" id="77055"/>
    <lineage>
        <taxon>Eukaryota</taxon>
        <taxon>Viridiplantae</taxon>
        <taxon>Streptophyta</taxon>
        <taxon>Embryophyta</taxon>
        <taxon>Tracheophyta</taxon>
        <taxon>Spermatophyta</taxon>
        <taxon>Magnoliopsida</taxon>
        <taxon>eudicotyledons</taxon>
        <taxon>Gunneridae</taxon>
        <taxon>Pentapetalae</taxon>
        <taxon>rosids</taxon>
        <taxon>fabids</taxon>
        <taxon>Malpighiales</taxon>
        <taxon>Salicaceae</taxon>
        <taxon>Flacourtieae</taxon>
        <taxon>Dovyalis</taxon>
    </lineage>
</organism>
<dbReference type="EMBL" id="CAWUPB010001116">
    <property type="protein sequence ID" value="CAK7338395.1"/>
    <property type="molecule type" value="Genomic_DNA"/>
</dbReference>
<feature type="region of interest" description="Disordered" evidence="1">
    <location>
        <begin position="1"/>
        <end position="27"/>
    </location>
</feature>
<name>A0AAV1RRA5_9ROSI</name>
<proteinExistence type="predicted"/>
<keyword evidence="3" id="KW-1185">Reference proteome</keyword>
<evidence type="ECO:0000313" key="2">
    <source>
        <dbReference type="EMBL" id="CAK7338395.1"/>
    </source>
</evidence>
<evidence type="ECO:0000313" key="3">
    <source>
        <dbReference type="Proteomes" id="UP001314170"/>
    </source>
</evidence>
<evidence type="ECO:0000256" key="1">
    <source>
        <dbReference type="SAM" id="MobiDB-lite"/>
    </source>
</evidence>
<comment type="caution">
    <text evidence="2">The sequence shown here is derived from an EMBL/GenBank/DDBJ whole genome shotgun (WGS) entry which is preliminary data.</text>
</comment>
<protein>
    <submittedName>
        <fullName evidence="2">Uncharacterized protein</fullName>
    </submittedName>
</protein>
<reference evidence="2 3" key="1">
    <citation type="submission" date="2024-01" db="EMBL/GenBank/DDBJ databases">
        <authorList>
            <person name="Waweru B."/>
        </authorList>
    </citation>
    <scope>NUCLEOTIDE SEQUENCE [LARGE SCALE GENOMIC DNA]</scope>
</reference>
<dbReference type="AlphaFoldDB" id="A0AAV1RRA5"/>